<accession>A0A9N7TLA4</accession>
<dbReference type="AlphaFoldDB" id="A0A9N7TLA4"/>
<reference evidence="20" key="1">
    <citation type="submission" date="2020-03" db="EMBL/GenBank/DDBJ databases">
        <authorList>
            <person name="Weist P."/>
        </authorList>
    </citation>
    <scope>NUCLEOTIDE SEQUENCE</scope>
</reference>
<dbReference type="PANTHER" id="PTHR23162">
    <property type="entry name" value="OUTER DENSE FIBER OF SPERM TAILS 2"/>
    <property type="match status" value="1"/>
</dbReference>
<gene>
    <name evidence="20" type="ORF">PLEPLA_LOCUS1879</name>
</gene>
<evidence type="ECO:0000256" key="6">
    <source>
        <dbReference type="ARBA" id="ARBA00022490"/>
    </source>
</evidence>
<evidence type="ECO:0000256" key="10">
    <source>
        <dbReference type="ARBA" id="ARBA00022871"/>
    </source>
</evidence>
<name>A0A9N7TLA4_PLEPL</name>
<proteinExistence type="inferred from homology"/>
<evidence type="ECO:0000256" key="3">
    <source>
        <dbReference type="ARBA" id="ARBA00004647"/>
    </source>
</evidence>
<dbReference type="GO" id="GO:1902017">
    <property type="term" value="P:regulation of cilium assembly"/>
    <property type="evidence" value="ECO:0007669"/>
    <property type="project" value="TreeGrafter"/>
</dbReference>
<evidence type="ECO:0000256" key="13">
    <source>
        <dbReference type="ARBA" id="ARBA00023212"/>
    </source>
</evidence>
<dbReference type="Proteomes" id="UP001153269">
    <property type="component" value="Unassembled WGS sequence"/>
</dbReference>
<dbReference type="GO" id="GO:0005874">
    <property type="term" value="C:microtubule"/>
    <property type="evidence" value="ECO:0007669"/>
    <property type="project" value="UniProtKB-KW"/>
</dbReference>
<comment type="similarity">
    <text evidence="4">Belongs to the ODF2 family.</text>
</comment>
<dbReference type="GO" id="GO:0005814">
    <property type="term" value="C:centriole"/>
    <property type="evidence" value="ECO:0007669"/>
    <property type="project" value="UniProtKB-SubCell"/>
</dbReference>
<dbReference type="GO" id="GO:0030154">
    <property type="term" value="P:cell differentiation"/>
    <property type="evidence" value="ECO:0007669"/>
    <property type="project" value="UniProtKB-KW"/>
</dbReference>
<feature type="compositionally biased region" description="Basic and acidic residues" evidence="19">
    <location>
        <begin position="57"/>
        <end position="67"/>
    </location>
</feature>
<feature type="coiled-coil region" evidence="18">
    <location>
        <begin position="232"/>
        <end position="280"/>
    </location>
</feature>
<dbReference type="EMBL" id="CADEAL010000091">
    <property type="protein sequence ID" value="CAB1414174.1"/>
    <property type="molecule type" value="Genomic_DNA"/>
</dbReference>
<evidence type="ECO:0000256" key="4">
    <source>
        <dbReference type="ARBA" id="ARBA00009316"/>
    </source>
</evidence>
<keyword evidence="12" id="KW-0969">Cilium</keyword>
<dbReference type="InterPro" id="IPR026099">
    <property type="entry name" value="Odf2-rel"/>
</dbReference>
<keyword evidence="11 18" id="KW-0175">Coiled coil</keyword>
<evidence type="ECO:0000313" key="20">
    <source>
        <dbReference type="EMBL" id="CAB1414174.1"/>
    </source>
</evidence>
<dbReference type="GO" id="GO:0031514">
    <property type="term" value="C:motile cilium"/>
    <property type="evidence" value="ECO:0007669"/>
    <property type="project" value="UniProtKB-SubCell"/>
</dbReference>
<keyword evidence="8" id="KW-0221">Differentiation</keyword>
<evidence type="ECO:0000313" key="21">
    <source>
        <dbReference type="Proteomes" id="UP001153269"/>
    </source>
</evidence>
<keyword evidence="21" id="KW-1185">Reference proteome</keyword>
<evidence type="ECO:0000256" key="17">
    <source>
        <dbReference type="ARBA" id="ARBA00043200"/>
    </source>
</evidence>
<evidence type="ECO:0000256" key="18">
    <source>
        <dbReference type="SAM" id="Coils"/>
    </source>
</evidence>
<sequence length="769" mass="89399">MRTRESPPPPPGHVHVAGNTPVHVHVRSSKPPQLVTLVCSTGNTGRQFYCSCKNRTKDYQKKGDGARHKVRSPWIPPGGPSSRKDLGLHSCQRSRAQLQSGHRRGGEEQEENTTPVPRTLGVLLREEEDVRHLKRQDSRSSHGETDELLRALVEAEIDGVTVANQLTALKETVDSLVKDKRLSKLNAASVGRQQELLLEKLQMFDYTNQSLRELLREWTQNQRDSLAWSEQKDALKKRMADSEAENIRLLAQLSNTEKEASRLAQHLDLEKDNLKTTEEQWRILESTRNNMESQMNTAEAGTARMSAQIQGPHWEPFSWSTPAPLPCAGQRMQENQEPKQEVLQTQRQRREEDHEETQWRRDQKAPAPVTQQAPRELEGRLQEKETQLVQALATSSDWCLRHSKEAAAKKQLEEEVSVLKLHVNELDYRLHSAEDRTRQEREKSQEQLHHLMDENASTKLENQRLQAEFTTFEEKLRGFQSEAHQLKTSIKKYEDLVEKYKKKVQQARLESEEYCLKLEMMQKEMQEVKVSLEREKEQVRRELLGRLRELEALPDRLSRTEQQLRDAQQEVDAHERRTMENSSALSEVRHQVKQQHAQLEMFQQENLRLQEKNDILKETIHHIERSLEDTREEHKEMSEALTSKEAGVQRVQQQLEEKMQECSSLTRQLQQALDAAERQVDNNMQKVLAKERVSQSKTLDLVDQLSHAKTELSQHQRSKEQMERQFQSQLQSMKDRLEQSDSTNCSLQNYVQFLKTSYRNVFGDGLLTD</sequence>
<evidence type="ECO:0000256" key="11">
    <source>
        <dbReference type="ARBA" id="ARBA00023054"/>
    </source>
</evidence>
<feature type="region of interest" description="Disordered" evidence="19">
    <location>
        <begin position="709"/>
        <end position="739"/>
    </location>
</feature>
<evidence type="ECO:0000256" key="7">
    <source>
        <dbReference type="ARBA" id="ARBA00022701"/>
    </source>
</evidence>
<keyword evidence="13" id="KW-0206">Cytoskeleton</keyword>
<feature type="region of interest" description="Disordered" evidence="19">
    <location>
        <begin position="57"/>
        <end position="121"/>
    </location>
</feature>
<keyword evidence="9" id="KW-0282">Flagellum</keyword>
<evidence type="ECO:0000256" key="14">
    <source>
        <dbReference type="ARBA" id="ARBA00023273"/>
    </source>
</evidence>
<dbReference type="GO" id="GO:0005813">
    <property type="term" value="C:centrosome"/>
    <property type="evidence" value="ECO:0007669"/>
    <property type="project" value="TreeGrafter"/>
</dbReference>
<protein>
    <recommendedName>
        <fullName evidence="15">Outer dense fiber protein 2</fullName>
    </recommendedName>
    <alternativeName>
        <fullName evidence="16">Cenexin</fullName>
    </alternativeName>
    <alternativeName>
        <fullName evidence="17">Outer dense fiber of sperm tails protein 2</fullName>
    </alternativeName>
</protein>
<organism evidence="20 21">
    <name type="scientific">Pleuronectes platessa</name>
    <name type="common">European plaice</name>
    <dbReference type="NCBI Taxonomy" id="8262"/>
    <lineage>
        <taxon>Eukaryota</taxon>
        <taxon>Metazoa</taxon>
        <taxon>Chordata</taxon>
        <taxon>Craniata</taxon>
        <taxon>Vertebrata</taxon>
        <taxon>Euteleostomi</taxon>
        <taxon>Actinopterygii</taxon>
        <taxon>Neopterygii</taxon>
        <taxon>Teleostei</taxon>
        <taxon>Neoteleostei</taxon>
        <taxon>Acanthomorphata</taxon>
        <taxon>Carangaria</taxon>
        <taxon>Pleuronectiformes</taxon>
        <taxon>Pleuronectoidei</taxon>
        <taxon>Pleuronectidae</taxon>
        <taxon>Pleuronectes</taxon>
    </lineage>
</organism>
<keyword evidence="10" id="KW-0744">Spermatogenesis</keyword>
<keyword evidence="14" id="KW-0966">Cell projection</keyword>
<comment type="subcellular location">
    <subcellularLocation>
        <location evidence="2">Cell projection</location>
        <location evidence="2">Cilium</location>
        <location evidence="2">Flagellum</location>
    </subcellularLocation>
    <subcellularLocation>
        <location evidence="1">Cytoplasm</location>
        <location evidence="1">Cytoskeleton</location>
        <location evidence="1">Microtubule organizing center</location>
        <location evidence="1">Centrosome</location>
        <location evidence="1">Centriole</location>
    </subcellularLocation>
    <subcellularLocation>
        <location evidence="3">Cytoplasm</location>
        <location evidence="3">Cytoskeleton</location>
        <location evidence="3">Spindle pole</location>
    </subcellularLocation>
</comment>
<keyword evidence="7" id="KW-0493">Microtubule</keyword>
<evidence type="ECO:0000256" key="16">
    <source>
        <dbReference type="ARBA" id="ARBA00041830"/>
    </source>
</evidence>
<evidence type="ECO:0000256" key="1">
    <source>
        <dbReference type="ARBA" id="ARBA00004114"/>
    </source>
</evidence>
<evidence type="ECO:0000256" key="9">
    <source>
        <dbReference type="ARBA" id="ARBA00022846"/>
    </source>
</evidence>
<feature type="compositionally biased region" description="Basic and acidic residues" evidence="19">
    <location>
        <begin position="709"/>
        <end position="723"/>
    </location>
</feature>
<dbReference type="PANTHER" id="PTHR23162:SF8">
    <property type="entry name" value="OUTER DENSE FIBER PROTEIN 2"/>
    <property type="match status" value="1"/>
</dbReference>
<evidence type="ECO:0000256" key="19">
    <source>
        <dbReference type="SAM" id="MobiDB-lite"/>
    </source>
</evidence>
<evidence type="ECO:0000256" key="12">
    <source>
        <dbReference type="ARBA" id="ARBA00023069"/>
    </source>
</evidence>
<keyword evidence="6" id="KW-0963">Cytoplasm</keyword>
<evidence type="ECO:0000256" key="8">
    <source>
        <dbReference type="ARBA" id="ARBA00022782"/>
    </source>
</evidence>
<evidence type="ECO:0000256" key="2">
    <source>
        <dbReference type="ARBA" id="ARBA00004230"/>
    </source>
</evidence>
<dbReference type="GO" id="GO:0000922">
    <property type="term" value="C:spindle pole"/>
    <property type="evidence" value="ECO:0007669"/>
    <property type="project" value="UniProtKB-SubCell"/>
</dbReference>
<keyword evidence="5" id="KW-0217">Developmental protein</keyword>
<comment type="caution">
    <text evidence="20">The sequence shown here is derived from an EMBL/GenBank/DDBJ whole genome shotgun (WGS) entry which is preliminary data.</text>
</comment>
<feature type="region of interest" description="Disordered" evidence="19">
    <location>
        <begin position="313"/>
        <end position="375"/>
    </location>
</feature>
<evidence type="ECO:0000256" key="5">
    <source>
        <dbReference type="ARBA" id="ARBA00022473"/>
    </source>
</evidence>
<evidence type="ECO:0000256" key="15">
    <source>
        <dbReference type="ARBA" id="ARBA00040458"/>
    </source>
</evidence>
<feature type="compositionally biased region" description="Basic and acidic residues" evidence="19">
    <location>
        <begin position="348"/>
        <end position="364"/>
    </location>
</feature>
<feature type="compositionally biased region" description="Polar residues" evidence="19">
    <location>
        <begin position="91"/>
        <end position="100"/>
    </location>
</feature>
<dbReference type="GO" id="GO:0007283">
    <property type="term" value="P:spermatogenesis"/>
    <property type="evidence" value="ECO:0007669"/>
    <property type="project" value="UniProtKB-KW"/>
</dbReference>